<dbReference type="Gene3D" id="3.90.120.10">
    <property type="entry name" value="DNA Methylase, subunit A, domain 2"/>
    <property type="match status" value="1"/>
</dbReference>
<evidence type="ECO:0000313" key="8">
    <source>
        <dbReference type="EMBL" id="CBJ21706.1"/>
    </source>
</evidence>
<evidence type="ECO:0000256" key="5">
    <source>
        <dbReference type="PROSITE-ProRule" id="PRU01016"/>
    </source>
</evidence>
<dbReference type="AlphaFoldDB" id="D3H764"/>
<keyword evidence="4" id="KW-0680">Restriction system</keyword>
<dbReference type="REBASE" id="24270">
    <property type="entry name" value="M.SmiB6ORF434P"/>
</dbReference>
<dbReference type="SUPFAM" id="SSF53335">
    <property type="entry name" value="S-adenosyl-L-methionine-dependent methyltransferases"/>
    <property type="match status" value="1"/>
</dbReference>
<dbReference type="CDD" id="cd00315">
    <property type="entry name" value="Cyt_C5_DNA_methylase"/>
    <property type="match status" value="1"/>
</dbReference>
<dbReference type="PROSITE" id="PS00094">
    <property type="entry name" value="C5_MTASE_1"/>
    <property type="match status" value="1"/>
</dbReference>
<dbReference type="PRINTS" id="PR00105">
    <property type="entry name" value="C5METTRFRASE"/>
</dbReference>
<dbReference type="GO" id="GO:0003886">
    <property type="term" value="F:DNA (cytosine-5-)-methyltransferase activity"/>
    <property type="evidence" value="ECO:0007669"/>
    <property type="project" value="UniProtKB-EC"/>
</dbReference>
<name>D3H764_STRM6</name>
<dbReference type="InterPro" id="IPR018117">
    <property type="entry name" value="C5_DNA_meth_AS"/>
</dbReference>
<dbReference type="eggNOG" id="COG0270">
    <property type="taxonomic scope" value="Bacteria"/>
</dbReference>
<dbReference type="PANTHER" id="PTHR46098:SF1">
    <property type="entry name" value="TRNA (CYTOSINE(38)-C(5))-METHYLTRANSFERASE"/>
    <property type="match status" value="1"/>
</dbReference>
<keyword evidence="3 5" id="KW-0949">S-adenosyl-L-methionine</keyword>
<dbReference type="InterPro" id="IPR050750">
    <property type="entry name" value="C5-MTase"/>
</dbReference>
<organism evidence="8 9">
    <name type="scientific">Streptococcus mitis (strain B6)</name>
    <dbReference type="NCBI Taxonomy" id="365659"/>
    <lineage>
        <taxon>Bacteria</taxon>
        <taxon>Bacillati</taxon>
        <taxon>Bacillota</taxon>
        <taxon>Bacilli</taxon>
        <taxon>Lactobacillales</taxon>
        <taxon>Streptococcaceae</taxon>
        <taxon>Streptococcus</taxon>
        <taxon>Streptococcus mitis group</taxon>
    </lineage>
</organism>
<dbReference type="PROSITE" id="PS00095">
    <property type="entry name" value="C5_MTASE_2"/>
    <property type="match status" value="1"/>
</dbReference>
<accession>D3H764</accession>
<keyword evidence="2 5" id="KW-0808">Transferase</keyword>
<evidence type="ECO:0000256" key="3">
    <source>
        <dbReference type="ARBA" id="ARBA00022691"/>
    </source>
</evidence>
<keyword evidence="1 5" id="KW-0489">Methyltransferase</keyword>
<dbReference type="RefSeq" id="WP_000670048.1">
    <property type="nucleotide sequence ID" value="NC_013853.1"/>
</dbReference>
<dbReference type="EMBL" id="FN568063">
    <property type="protein sequence ID" value="CBJ21706.1"/>
    <property type="molecule type" value="Genomic_DNA"/>
</dbReference>
<comment type="catalytic activity">
    <reaction evidence="7">
        <text>a 2'-deoxycytidine in DNA + S-adenosyl-L-methionine = a 5-methyl-2'-deoxycytidine in DNA + S-adenosyl-L-homocysteine + H(+)</text>
        <dbReference type="Rhea" id="RHEA:13681"/>
        <dbReference type="Rhea" id="RHEA-COMP:11369"/>
        <dbReference type="Rhea" id="RHEA-COMP:11370"/>
        <dbReference type="ChEBI" id="CHEBI:15378"/>
        <dbReference type="ChEBI" id="CHEBI:57856"/>
        <dbReference type="ChEBI" id="CHEBI:59789"/>
        <dbReference type="ChEBI" id="CHEBI:85452"/>
        <dbReference type="ChEBI" id="CHEBI:85454"/>
        <dbReference type="EC" id="2.1.1.37"/>
    </reaction>
</comment>
<dbReference type="HOGENOM" id="CLU_006958_0_3_9"/>
<reference evidence="8 9" key="1">
    <citation type="journal article" date="2010" name="PLoS ONE">
        <title>The genome of Streptococcus mitis B6--what is a commensal?</title>
        <authorList>
            <person name="Denapaite D."/>
            <person name="Brueckner R."/>
            <person name="Nuhn M."/>
            <person name="Reichmann P."/>
            <person name="Henrich B."/>
            <person name="Maurer P."/>
            <person name="Schaehle Y."/>
            <person name="Selbmann P."/>
            <person name="Zimmermann W."/>
            <person name="Wambutt R."/>
            <person name="Hakenbeck R."/>
        </authorList>
    </citation>
    <scope>NUCLEOTIDE SEQUENCE [LARGE SCALE GENOMIC DNA]</scope>
    <source>
        <strain evidence="8 9">B6</strain>
    </source>
</reference>
<protein>
    <recommendedName>
        <fullName evidence="7">Cytosine-specific methyltransferase</fullName>
        <ecNumber evidence="7">2.1.1.37</ecNumber>
    </recommendedName>
</protein>
<dbReference type="Pfam" id="PF00145">
    <property type="entry name" value="DNA_methylase"/>
    <property type="match status" value="1"/>
</dbReference>
<dbReference type="GO" id="GO:0032259">
    <property type="term" value="P:methylation"/>
    <property type="evidence" value="ECO:0007669"/>
    <property type="project" value="UniProtKB-KW"/>
</dbReference>
<dbReference type="Proteomes" id="UP000008563">
    <property type="component" value="Chromosome"/>
</dbReference>
<dbReference type="STRING" id="365659.smi_0434"/>
<evidence type="ECO:0000256" key="7">
    <source>
        <dbReference type="RuleBase" id="RU000417"/>
    </source>
</evidence>
<dbReference type="EC" id="2.1.1.37" evidence="7"/>
<evidence type="ECO:0000256" key="6">
    <source>
        <dbReference type="RuleBase" id="RU000416"/>
    </source>
</evidence>
<dbReference type="InterPro" id="IPR001525">
    <property type="entry name" value="C5_MeTfrase"/>
</dbReference>
<dbReference type="NCBIfam" id="TIGR00675">
    <property type="entry name" value="dcm"/>
    <property type="match status" value="1"/>
</dbReference>
<gene>
    <name evidence="8" type="ordered locus">smi_0434</name>
</gene>
<dbReference type="InterPro" id="IPR029063">
    <property type="entry name" value="SAM-dependent_MTases_sf"/>
</dbReference>
<sequence length="380" mass="41559">MKFLDLFAGIGGFRLGMESAGHKCIGFCEIDKFARESYKAIHNTKGEIELHDITAVSDESIRGIGSVDIICGGFPCQAFSIAGNRRGFEDTRGTLFFEIARFASILRPKYLFLENVRGLLNHDGGATFETIIRTLDELGYDVEWQVLNSKNFGVPQNRERVFIIGHLRGTSGRKVFPLSGENQSISSQSVMKIGNVNPSGNGMNGEVYQADGLAPTLTTNKGEGQKIAIKSNAIKQFGVLQPNFNQCGVVYETDGIAPTIRAYQGGGLEPKIRVKEATSKGYAEAEVGDSVNLSHPNSKTRRGRVGKQVANTLLTGESQGVIEPDFRIRKLTPRECWRLQGFPDWAFDKAQEVNSNSQLYKQAGNSVTVNVIAAIAKELS</sequence>
<feature type="active site" evidence="5">
    <location>
        <position position="76"/>
    </location>
</feature>
<dbReference type="PANTHER" id="PTHR46098">
    <property type="entry name" value="TRNA (CYTOSINE(38)-C(5))-METHYLTRANSFERASE"/>
    <property type="match status" value="1"/>
</dbReference>
<proteinExistence type="inferred from homology"/>
<dbReference type="InterPro" id="IPR031303">
    <property type="entry name" value="C5_meth_CS"/>
</dbReference>
<evidence type="ECO:0000313" key="9">
    <source>
        <dbReference type="Proteomes" id="UP000008563"/>
    </source>
</evidence>
<dbReference type="KEGG" id="smb:smi_0434"/>
<dbReference type="PROSITE" id="PS51679">
    <property type="entry name" value="SAM_MT_C5"/>
    <property type="match status" value="1"/>
</dbReference>
<evidence type="ECO:0000256" key="2">
    <source>
        <dbReference type="ARBA" id="ARBA00022679"/>
    </source>
</evidence>
<evidence type="ECO:0000256" key="1">
    <source>
        <dbReference type="ARBA" id="ARBA00022603"/>
    </source>
</evidence>
<dbReference type="Gene3D" id="3.40.50.150">
    <property type="entry name" value="Vaccinia Virus protein VP39"/>
    <property type="match status" value="1"/>
</dbReference>
<evidence type="ECO:0000256" key="4">
    <source>
        <dbReference type="ARBA" id="ARBA00022747"/>
    </source>
</evidence>
<comment type="similarity">
    <text evidence="5 6">Belongs to the class I-like SAM-binding methyltransferase superfamily. C5-methyltransferase family.</text>
</comment>
<dbReference type="GO" id="GO:0009307">
    <property type="term" value="P:DNA restriction-modification system"/>
    <property type="evidence" value="ECO:0007669"/>
    <property type="project" value="UniProtKB-KW"/>
</dbReference>